<dbReference type="PANTHER" id="PTHR43208:SF1">
    <property type="entry name" value="ABC TRANSPORTER SUBSTRATE-BINDING PROTEIN"/>
    <property type="match status" value="1"/>
</dbReference>
<dbReference type="EMBL" id="RJTH01000008">
    <property type="protein sequence ID" value="RUM23277.1"/>
    <property type="molecule type" value="Genomic_DNA"/>
</dbReference>
<feature type="signal peptide" evidence="2">
    <location>
        <begin position="1"/>
        <end position="36"/>
    </location>
</feature>
<evidence type="ECO:0000256" key="2">
    <source>
        <dbReference type="SAM" id="SignalP"/>
    </source>
</evidence>
<dbReference type="Proteomes" id="UP000278823">
    <property type="component" value="Unassembled WGS sequence"/>
</dbReference>
<sequence length="376" mass="39886">MTRLLSMKRRHFLQASAAAAAVFGAAPGLLSSRASAQTALTVGFIYVGPKDDYGYNQAHAEGAAAVKALPGITVVEEENVPETVDVQKTMESMINLDGATLLFPTSFGYFDPHMLAIAAKYPDIQFRHCGGLWQEGKHPANTGSYFGYIFQGQYLNGIAAGHATKSKKIGFVAAKPIPQVLQNINAFLLGARSVDPTITCQVIFTGEWSLAVKEAEATNALVDQGADVITCHVDSPKVVVETAAGRGAFVCGYHANQSPLAPEKYLTGAEWAWGNVYSGFVKKAQAGEKPGNFVRGGLKDGFVKMSALGPGVSEEGRKAFEATHADMMKGGFSVFKGPLKDNKGSTVVTADKSYAEDAIELESMDYLVEGVVGSTV</sequence>
<dbReference type="Pfam" id="PF02608">
    <property type="entry name" value="Bmp"/>
    <property type="match status" value="1"/>
</dbReference>
<evidence type="ECO:0000313" key="4">
    <source>
        <dbReference type="EMBL" id="RUM23277.1"/>
    </source>
</evidence>
<evidence type="ECO:0000259" key="3">
    <source>
        <dbReference type="Pfam" id="PF02608"/>
    </source>
</evidence>
<dbReference type="RefSeq" id="WP_126923281.1">
    <property type="nucleotide sequence ID" value="NZ_ML133693.1"/>
</dbReference>
<feature type="domain" description="ABC transporter substrate-binding protein PnrA-like" evidence="3">
    <location>
        <begin position="41"/>
        <end position="307"/>
    </location>
</feature>
<evidence type="ECO:0000313" key="5">
    <source>
        <dbReference type="Proteomes" id="UP000278823"/>
    </source>
</evidence>
<dbReference type="PANTHER" id="PTHR43208">
    <property type="entry name" value="ABC TRANSPORTER SUBSTRATE-BINDING PROTEIN"/>
    <property type="match status" value="1"/>
</dbReference>
<evidence type="ECO:0000256" key="1">
    <source>
        <dbReference type="ARBA" id="ARBA00022729"/>
    </source>
</evidence>
<feature type="chain" id="PRO_5019551135" evidence="2">
    <location>
        <begin position="37"/>
        <end position="376"/>
    </location>
</feature>
<gene>
    <name evidence="4" type="ORF">EFQ99_21745</name>
</gene>
<dbReference type="CDD" id="cd19963">
    <property type="entry name" value="PBP1_BMP-like"/>
    <property type="match status" value="1"/>
</dbReference>
<protein>
    <submittedName>
        <fullName evidence="4">BMP family ABC transporter substrate-binding protein</fullName>
    </submittedName>
</protein>
<dbReference type="InterPro" id="IPR019546">
    <property type="entry name" value="TAT_signal_bac_arc"/>
</dbReference>
<dbReference type="GO" id="GO:0005886">
    <property type="term" value="C:plasma membrane"/>
    <property type="evidence" value="ECO:0007669"/>
    <property type="project" value="InterPro"/>
</dbReference>
<dbReference type="AlphaFoldDB" id="A0A432PGZ9"/>
<dbReference type="Gene3D" id="3.40.50.2300">
    <property type="match status" value="2"/>
</dbReference>
<keyword evidence="5" id="KW-1185">Reference proteome</keyword>
<dbReference type="OrthoDB" id="9781639at2"/>
<dbReference type="NCBIfam" id="TIGR01409">
    <property type="entry name" value="TAT_signal_seq"/>
    <property type="match status" value="1"/>
</dbReference>
<accession>A0A432PGZ9</accession>
<dbReference type="InterPro" id="IPR006311">
    <property type="entry name" value="TAT_signal"/>
</dbReference>
<organism evidence="4 5">
    <name type="scientific">Rhizobium vallis</name>
    <dbReference type="NCBI Taxonomy" id="634290"/>
    <lineage>
        <taxon>Bacteria</taxon>
        <taxon>Pseudomonadati</taxon>
        <taxon>Pseudomonadota</taxon>
        <taxon>Alphaproteobacteria</taxon>
        <taxon>Hyphomicrobiales</taxon>
        <taxon>Rhizobiaceae</taxon>
        <taxon>Rhizobium/Agrobacterium group</taxon>
        <taxon>Rhizobium</taxon>
    </lineage>
</organism>
<reference evidence="5" key="1">
    <citation type="submission" date="2018-11" db="EMBL/GenBank/DDBJ databases">
        <title>Rhizobium chutanense sp. nov., isolated from root nodules of Phaseolus vulgaris in China.</title>
        <authorList>
            <person name="Huo Y."/>
        </authorList>
    </citation>
    <scope>NUCLEOTIDE SEQUENCE [LARGE SCALE GENOMIC DNA]</scope>
    <source>
        <strain evidence="5">CCBAU 65647</strain>
    </source>
</reference>
<proteinExistence type="predicted"/>
<comment type="caution">
    <text evidence="4">The sequence shown here is derived from an EMBL/GenBank/DDBJ whole genome shotgun (WGS) entry which is preliminary data.</text>
</comment>
<keyword evidence="1 2" id="KW-0732">Signal</keyword>
<dbReference type="InterPro" id="IPR003760">
    <property type="entry name" value="PnrA-like"/>
</dbReference>
<dbReference type="PROSITE" id="PS51318">
    <property type="entry name" value="TAT"/>
    <property type="match status" value="1"/>
</dbReference>
<name>A0A432PGZ9_9HYPH</name>
<dbReference type="InterPro" id="IPR052910">
    <property type="entry name" value="ABC-Purine-Binding"/>
</dbReference>